<dbReference type="PROSITE" id="PS50022">
    <property type="entry name" value="FA58C_3"/>
    <property type="match status" value="1"/>
</dbReference>
<evidence type="ECO:0000256" key="2">
    <source>
        <dbReference type="ARBA" id="ARBA00023295"/>
    </source>
</evidence>
<dbReference type="PANTHER" id="PTHR13817:SF166">
    <property type="entry name" value="NEURONAL IGCAM-RELATED"/>
    <property type="match status" value="1"/>
</dbReference>
<dbReference type="InterPro" id="IPR042279">
    <property type="entry name" value="Pep_M60_3"/>
</dbReference>
<dbReference type="SMART" id="SM00060">
    <property type="entry name" value="FN3"/>
    <property type="match status" value="2"/>
</dbReference>
<dbReference type="PROSITE" id="PS00018">
    <property type="entry name" value="EF_HAND_1"/>
    <property type="match status" value="2"/>
</dbReference>
<dbReference type="GO" id="GO:0016798">
    <property type="term" value="F:hydrolase activity, acting on glycosyl bonds"/>
    <property type="evidence" value="ECO:0007669"/>
    <property type="project" value="UniProtKB-KW"/>
</dbReference>
<dbReference type="InterPro" id="IPR003961">
    <property type="entry name" value="FN3_dom"/>
</dbReference>
<sequence length="1726" mass="188006">MKRGLACLMALVLLFVSVPTSVLAEVITSQTTHEEAGQEVSQKKASDLLEAEAVDTVNAKAVGTLEVEISYPQPRKALTDRAAVSLTNTAGEIVTISLKDVASDKKTASLGSQSIQYKNLLFDKNAIGDGSMAGSVLYNPSAQDAQVYYTTVNFYDLPVDTYTLTLSDTGLLPVTTTAAINTTSKRVEVNAKALLTGDVDGNGAIDDVDYDAVLAKLGTTEVAYDLNGDGTVDIIDLVYLQEGLSKTVDTTAIQVSETSPVVNPEGVKLESSAENPVSVKDGAISQLFGASTTATEVVGFQRQDGQSISTNTPLEIPLVMAETIQASQIRLEPSALGIDHAAKKGEVIVTNEAGNDEIYYFGTEESTAVLFLTDEPSENTIVIDLKGQTAIKKITIRVTETTKASSNLVEISKVEFLNNTKDKIVEQVSSIPTNVRATPGNESLSITWDAQANVTGYEVKMSFDNPKTGKNETTITPVDGNALTIGDLTNYVDYTISVQSVNRSDTGNWESGYSAPIVATPLPTSVPEAPEAITLSGGYRQITVNWEKQKNSTGYNVYYREKGKTEYSKIGGLTATSTVITDLKDQTEYEIYLRGYNAIGEGAASPVYRCETKSIDPPITSNYKLINCANGVDEPTAHITDITYPYLKEGDYENGFDQYDITDNDYTSYWNYGGWNAGGWAGTLQGPVVAFDGAYEMDDIVLIRGEGEPSTYTYMTIRWWDEAGLAHTLKAQEDFTISSKKTTNGKEYYRIQIKDKIKPVKIQINPALYWAGAPNARCRISELKFYAYDSLANETDALFVDDLHVELKDSVTMAYVDGLIERANTPDPDSGEFHPDKDLILSELTLAKSILSETNIDDTVVVDQNVSNAKNGTLGFAMSLNDFQPLGLAAKAGDTINVYVGTTGSVLPELVYTQYHPDIKTGWSKTVKLKKGKNEITLAQIGGEDSERGGALYIRYPNATATDKEIKVRVAGAVKTPTLNLTGITDAAAAKTKIRSYITELKAYATSLPSMYEGEDVRYPWDKTSSIYNATEIMMDQMLLSVPATAVVENLTGSEDAQVEQLYQNSLAMEQMMNITYTSKGLSRDAADNLDQWPGSRINVRYTRMFTGAFMYATGQHIGIEYGSVGGMVKGQPHKAQSNGTMADGQLYGWGIAHEIGHVTDEGDMVYGETSNNILSQLVKTFDEKEGARANYSAIYQKVTSGTTGYSSDVFTQLGMFWQLHLAYDDTPNSLDAKDSFYAKLYQGYRRNTQKTDKDNLLIRMASDAVQRDLTIYFEKWGLTANEETLAYVSKYPKEERAIYYLNDDARHKRIQKAPAMAAGTAVKATLNHTVENGKDSKQITLNLGVNKNQDAILGYEIVRNGQSVGFTTNNTYTDVIASMNNRVLNYEVIAYDNYLNKTEALALEPIKLQHDGSVAKTKWTMDSTMTSQGDTLVDEDCSDSGIAHPALKTLYDEDYANVYQGTKTSNNPSITINLQERMPVVGFKYTAAVVDGALAENTIKSYTIQVSEDGTTWQDATKGSFTVSVEEPSAIVYFNETDQEGANQLHTYQAGYVRLIANGAAGVSAAELDIVGPPGDNVNLEQSGIGILKSDFTYDPEQAPIKAGSLIFTGSYRGHPGFNALLLKDSQGNNVVGKDGQAESIFMATVPENGNIGEISQGTWIYWIDVDNLDMNALPDTVRAELYRVNNMETNEGQRLTSDTFGIALPATIPAIELTGAQTAEDKSI</sequence>
<evidence type="ECO:0000256" key="1">
    <source>
        <dbReference type="ARBA" id="ARBA00022737"/>
    </source>
</evidence>
<dbReference type="Gene3D" id="1.10.390.30">
    <property type="entry name" value="Peptidase M60, enhancin-like domain 3"/>
    <property type="match status" value="1"/>
</dbReference>
<keyword evidence="2" id="KW-0326">Glycosidase</keyword>
<dbReference type="InterPro" id="IPR050964">
    <property type="entry name" value="Striated_Muscle_Regulatory"/>
</dbReference>
<evidence type="ECO:0000259" key="7">
    <source>
        <dbReference type="PROSITE" id="PS51766"/>
    </source>
</evidence>
<evidence type="ECO:0000313" key="9">
    <source>
        <dbReference type="Proteomes" id="UP000199394"/>
    </source>
</evidence>
<dbReference type="Pfam" id="PF13402">
    <property type="entry name" value="Peptidase_M60"/>
    <property type="match status" value="1"/>
</dbReference>
<evidence type="ECO:0000259" key="6">
    <source>
        <dbReference type="PROSITE" id="PS51723"/>
    </source>
</evidence>
<dbReference type="InterPro" id="IPR008979">
    <property type="entry name" value="Galactose-bd-like_sf"/>
</dbReference>
<dbReference type="SUPFAM" id="SSF49265">
    <property type="entry name" value="Fibronectin type III"/>
    <property type="match status" value="1"/>
</dbReference>
<dbReference type="PROSITE" id="PS50853">
    <property type="entry name" value="FN3"/>
    <property type="match status" value="2"/>
</dbReference>
<dbReference type="InterPro" id="IPR018247">
    <property type="entry name" value="EF_Hand_1_Ca_BS"/>
</dbReference>
<dbReference type="SMART" id="SM01276">
    <property type="entry name" value="M60-like"/>
    <property type="match status" value="1"/>
</dbReference>
<dbReference type="Gene3D" id="2.60.120.260">
    <property type="entry name" value="Galactose-binding domain-like"/>
    <property type="match status" value="1"/>
</dbReference>
<dbReference type="Gene3D" id="2.60.120.1250">
    <property type="entry name" value="Peptidase M60, enhancin-like domain 1"/>
    <property type="match status" value="1"/>
</dbReference>
<dbReference type="InterPro" id="IPR036116">
    <property type="entry name" value="FN3_sf"/>
</dbReference>
<dbReference type="Gene3D" id="2.60.40.10">
    <property type="entry name" value="Immunoglobulins"/>
    <property type="match status" value="2"/>
</dbReference>
<dbReference type="RefSeq" id="WP_090305954.1">
    <property type="nucleotide sequence ID" value="NZ_FNRK01000006.1"/>
</dbReference>
<dbReference type="PROSITE" id="PS51723">
    <property type="entry name" value="PEPTIDASE_M60"/>
    <property type="match status" value="1"/>
</dbReference>
<dbReference type="STRING" id="81409.SAMN04515656_10697"/>
<feature type="chain" id="PRO_5011667997" evidence="3">
    <location>
        <begin position="25"/>
        <end position="1726"/>
    </location>
</feature>
<dbReference type="Gene3D" id="1.10.1330.10">
    <property type="entry name" value="Dockerin domain"/>
    <property type="match status" value="1"/>
</dbReference>
<dbReference type="InterPro" id="IPR031161">
    <property type="entry name" value="Peptidase_M60_dom"/>
</dbReference>
<feature type="domain" description="Peptidase M60" evidence="6">
    <location>
        <begin position="881"/>
        <end position="1225"/>
    </location>
</feature>
<dbReference type="OrthoDB" id="197688at2"/>
<name>A0A1H3ZRJ5_9FIRM</name>
<feature type="domain" description="Fibronectin type-III" evidence="5">
    <location>
        <begin position="431"/>
        <end position="524"/>
    </location>
</feature>
<dbReference type="Proteomes" id="UP000199394">
    <property type="component" value="Unassembled WGS sequence"/>
</dbReference>
<reference evidence="8 9" key="1">
    <citation type="submission" date="2016-10" db="EMBL/GenBank/DDBJ databases">
        <authorList>
            <person name="de Groot N.N."/>
        </authorList>
    </citation>
    <scope>NUCLEOTIDE SEQUENCE [LARGE SCALE GENOMIC DNA]</scope>
    <source>
        <strain evidence="8 9">SR12</strain>
    </source>
</reference>
<keyword evidence="2" id="KW-0378">Hydrolase</keyword>
<proteinExistence type="predicted"/>
<dbReference type="CDD" id="cd14256">
    <property type="entry name" value="Dockerin_I"/>
    <property type="match status" value="1"/>
</dbReference>
<dbReference type="PANTHER" id="PTHR13817">
    <property type="entry name" value="TITIN"/>
    <property type="match status" value="1"/>
</dbReference>
<dbReference type="EMBL" id="FNRK01000006">
    <property type="protein sequence ID" value="SEA26011.1"/>
    <property type="molecule type" value="Genomic_DNA"/>
</dbReference>
<evidence type="ECO:0000256" key="3">
    <source>
        <dbReference type="SAM" id="SignalP"/>
    </source>
</evidence>
<dbReference type="Pfam" id="PF00754">
    <property type="entry name" value="F5_F8_type_C"/>
    <property type="match status" value="1"/>
</dbReference>
<keyword evidence="9" id="KW-1185">Reference proteome</keyword>
<feature type="signal peptide" evidence="3">
    <location>
        <begin position="1"/>
        <end position="24"/>
    </location>
</feature>
<dbReference type="SUPFAM" id="SSF49785">
    <property type="entry name" value="Galactose-binding domain-like"/>
    <property type="match status" value="1"/>
</dbReference>
<gene>
    <name evidence="8" type="ORF">SAMN04515656_10697</name>
</gene>
<dbReference type="InterPro" id="IPR016134">
    <property type="entry name" value="Dockerin_dom"/>
</dbReference>
<evidence type="ECO:0000313" key="8">
    <source>
        <dbReference type="EMBL" id="SEA26011.1"/>
    </source>
</evidence>
<dbReference type="Pfam" id="PF00041">
    <property type="entry name" value="fn3"/>
    <property type="match status" value="2"/>
</dbReference>
<organism evidence="8 9">
    <name type="scientific">Eubacterium aggregans</name>
    <dbReference type="NCBI Taxonomy" id="81409"/>
    <lineage>
        <taxon>Bacteria</taxon>
        <taxon>Bacillati</taxon>
        <taxon>Bacillota</taxon>
        <taxon>Clostridia</taxon>
        <taxon>Eubacteriales</taxon>
        <taxon>Eubacteriaceae</taxon>
        <taxon>Eubacterium</taxon>
    </lineage>
</organism>
<keyword evidence="1" id="KW-0677">Repeat</keyword>
<dbReference type="SUPFAM" id="SSF63446">
    <property type="entry name" value="Type I dockerin domain"/>
    <property type="match status" value="1"/>
</dbReference>
<evidence type="ECO:0000259" key="4">
    <source>
        <dbReference type="PROSITE" id="PS50022"/>
    </source>
</evidence>
<accession>A0A1H3ZRJ5</accession>
<keyword evidence="3" id="KW-0732">Signal</keyword>
<dbReference type="InterPro" id="IPR013783">
    <property type="entry name" value="Ig-like_fold"/>
</dbReference>
<feature type="domain" description="Fibronectin type-III" evidence="5">
    <location>
        <begin position="526"/>
        <end position="615"/>
    </location>
</feature>
<feature type="domain" description="Dockerin" evidence="7">
    <location>
        <begin position="192"/>
        <end position="253"/>
    </location>
</feature>
<dbReference type="Gene3D" id="3.40.390.80">
    <property type="entry name" value="Peptidase M60, enhancin-like domain 2"/>
    <property type="match status" value="1"/>
</dbReference>
<feature type="domain" description="F5/8 type C" evidence="4">
    <location>
        <begin position="1415"/>
        <end position="1574"/>
    </location>
</feature>
<dbReference type="InterPro" id="IPR000421">
    <property type="entry name" value="FA58C"/>
</dbReference>
<protein>
    <submittedName>
        <fullName evidence="8">F5/8 type C domain-containing protein</fullName>
    </submittedName>
</protein>
<dbReference type="GO" id="GO:0000272">
    <property type="term" value="P:polysaccharide catabolic process"/>
    <property type="evidence" value="ECO:0007669"/>
    <property type="project" value="InterPro"/>
</dbReference>
<dbReference type="InterPro" id="IPR036439">
    <property type="entry name" value="Dockerin_dom_sf"/>
</dbReference>
<evidence type="ECO:0000259" key="5">
    <source>
        <dbReference type="PROSITE" id="PS50853"/>
    </source>
</evidence>
<dbReference type="PROSITE" id="PS51766">
    <property type="entry name" value="DOCKERIN"/>
    <property type="match status" value="1"/>
</dbReference>
<dbReference type="CDD" id="cd00063">
    <property type="entry name" value="FN3"/>
    <property type="match status" value="2"/>
</dbReference>